<proteinExistence type="predicted"/>
<organism evidence="1 2">
    <name type="scientific">Shewanella phaeophyticola</name>
    <dbReference type="NCBI Taxonomy" id="2978345"/>
    <lineage>
        <taxon>Bacteria</taxon>
        <taxon>Pseudomonadati</taxon>
        <taxon>Pseudomonadota</taxon>
        <taxon>Gammaproteobacteria</taxon>
        <taxon>Alteromonadales</taxon>
        <taxon>Shewanellaceae</taxon>
        <taxon>Shewanella</taxon>
    </lineage>
</organism>
<dbReference type="RefSeq" id="WP_261732230.1">
    <property type="nucleotide sequence ID" value="NZ_JAODOQ010000001.1"/>
</dbReference>
<keyword evidence="2" id="KW-1185">Reference proteome</keyword>
<dbReference type="Proteomes" id="UP001431192">
    <property type="component" value="Unassembled WGS sequence"/>
</dbReference>
<dbReference type="SUPFAM" id="SSF52540">
    <property type="entry name" value="P-loop containing nucleoside triphosphate hydrolases"/>
    <property type="match status" value="1"/>
</dbReference>
<dbReference type="EMBL" id="JAODOQ010000001">
    <property type="protein sequence ID" value="MCT8985743.1"/>
    <property type="molecule type" value="Genomic_DNA"/>
</dbReference>
<comment type="caution">
    <text evidence="1">The sequence shown here is derived from an EMBL/GenBank/DDBJ whole genome shotgun (WGS) entry which is preliminary data.</text>
</comment>
<gene>
    <name evidence="1" type="ORF">N4T56_03470</name>
</gene>
<accession>A0ABT2NZD8</accession>
<dbReference type="InterPro" id="IPR027417">
    <property type="entry name" value="P-loop_NTPase"/>
</dbReference>
<protein>
    <submittedName>
        <fullName evidence="1">Sulfotransferase</fullName>
    </submittedName>
</protein>
<evidence type="ECO:0000313" key="1">
    <source>
        <dbReference type="EMBL" id="MCT8985743.1"/>
    </source>
</evidence>
<sequence length="171" mass="20332">MFTKKDLLDYSQSQSFWASFNEAKYVEKFYERSSYIGEKMLLLYKRFDLLASNFPKETKVIFIRRNPFEVASSQDYKVAVSDWKDAERQLKLFADKLDILEINYDELFKSDYDNSVFCISRITDFLGVPEFSQSPLLECEARFFSRKTLNQINLSDEEIDYIEKNVEVSFQ</sequence>
<name>A0ABT2NZD8_9GAMM</name>
<evidence type="ECO:0000313" key="2">
    <source>
        <dbReference type="Proteomes" id="UP001431192"/>
    </source>
</evidence>
<dbReference type="Gene3D" id="3.40.50.300">
    <property type="entry name" value="P-loop containing nucleotide triphosphate hydrolases"/>
    <property type="match status" value="1"/>
</dbReference>
<reference evidence="1" key="1">
    <citation type="submission" date="2022-09" db="EMBL/GenBank/DDBJ databases">
        <title>Shewanella sp. KJ10-1 sp.nov, isolated from marine algae.</title>
        <authorList>
            <person name="Butt M."/>
            <person name="Lee J.K."/>
            <person name="Kim J.M."/>
            <person name="Choi D.G."/>
        </authorList>
    </citation>
    <scope>NUCLEOTIDE SEQUENCE</scope>
    <source>
        <strain evidence="1">KJ10-1</strain>
    </source>
</reference>